<keyword evidence="7 16" id="KW-0032">Aminotransferase</keyword>
<evidence type="ECO:0000256" key="15">
    <source>
        <dbReference type="PIRSR" id="PIRSR006468-1"/>
    </source>
</evidence>
<keyword evidence="10" id="KW-0663">Pyridoxal phosphate</keyword>
<dbReference type="UniPathway" id="UPA00047">
    <property type="reaction ID" value="UER00058"/>
</dbReference>
<dbReference type="AlphaFoldDB" id="A0A0B2A7A1"/>
<evidence type="ECO:0000256" key="1">
    <source>
        <dbReference type="ARBA" id="ARBA00001933"/>
    </source>
</evidence>
<dbReference type="EMBL" id="JTDK01000010">
    <property type="protein sequence ID" value="KHK97427.1"/>
    <property type="molecule type" value="Genomic_DNA"/>
</dbReference>
<dbReference type="RefSeq" id="WP_039399432.1">
    <property type="nucleotide sequence ID" value="NZ_JTDK01000010.1"/>
</dbReference>
<dbReference type="UniPathway" id="UPA00049">
    <property type="reaction ID" value="UER00062"/>
</dbReference>
<keyword evidence="11" id="KW-0100">Branched-chain amino acid biosynthesis</keyword>
<evidence type="ECO:0000256" key="2">
    <source>
        <dbReference type="ARBA" id="ARBA00004824"/>
    </source>
</evidence>
<dbReference type="Pfam" id="PF01063">
    <property type="entry name" value="Aminotran_4"/>
    <property type="match status" value="1"/>
</dbReference>
<gene>
    <name evidence="16" type="ORF">LK09_11705</name>
</gene>
<dbReference type="NCBIfam" id="NF009897">
    <property type="entry name" value="PRK13357.1"/>
    <property type="match status" value="1"/>
</dbReference>
<dbReference type="GO" id="GO:0052654">
    <property type="term" value="F:L-leucine-2-oxoglutarate transaminase activity"/>
    <property type="evidence" value="ECO:0007669"/>
    <property type="project" value="RHEA"/>
</dbReference>
<evidence type="ECO:0000256" key="12">
    <source>
        <dbReference type="ARBA" id="ARBA00048212"/>
    </source>
</evidence>
<evidence type="ECO:0000256" key="8">
    <source>
        <dbReference type="ARBA" id="ARBA00022605"/>
    </source>
</evidence>
<keyword evidence="8" id="KW-0028">Amino-acid biosynthesis</keyword>
<keyword evidence="9 16" id="KW-0808">Transferase</keyword>
<comment type="pathway">
    <text evidence="2">Amino-acid biosynthesis; L-isoleucine biosynthesis; L-isoleucine from 2-oxobutanoate: step 4/4.</text>
</comment>
<dbReference type="Proteomes" id="UP000031030">
    <property type="component" value="Unassembled WGS sequence"/>
</dbReference>
<evidence type="ECO:0000256" key="4">
    <source>
        <dbReference type="ARBA" id="ARBA00005072"/>
    </source>
</evidence>
<protein>
    <recommendedName>
        <fullName evidence="6">branched-chain-amino-acid transaminase</fullName>
        <ecNumber evidence="6">2.6.1.42</ecNumber>
    </recommendedName>
</protein>
<evidence type="ECO:0000256" key="9">
    <source>
        <dbReference type="ARBA" id="ARBA00022679"/>
    </source>
</evidence>
<dbReference type="SUPFAM" id="SSF56752">
    <property type="entry name" value="D-aminoacid aminotransferase-like PLP-dependent enzymes"/>
    <property type="match status" value="1"/>
</dbReference>
<dbReference type="OrthoDB" id="9804984at2"/>
<dbReference type="UniPathway" id="UPA00048">
    <property type="reaction ID" value="UER00073"/>
</dbReference>
<evidence type="ECO:0000256" key="10">
    <source>
        <dbReference type="ARBA" id="ARBA00022898"/>
    </source>
</evidence>
<dbReference type="STRING" id="1348253.LK09_11705"/>
<dbReference type="Gene3D" id="3.30.470.10">
    <property type="match status" value="1"/>
</dbReference>
<reference evidence="16 17" key="1">
    <citation type="submission" date="2014-11" db="EMBL/GenBank/DDBJ databases">
        <title>Genome sequence of Microbacterium mangrovi MUSC 115(T).</title>
        <authorList>
            <person name="Lee L.-H."/>
        </authorList>
    </citation>
    <scope>NUCLEOTIDE SEQUENCE [LARGE SCALE GENOMIC DNA]</scope>
    <source>
        <strain evidence="16 17">MUSC 115</strain>
    </source>
</reference>
<dbReference type="InterPro" id="IPR005786">
    <property type="entry name" value="B_amino_transII"/>
</dbReference>
<comment type="pathway">
    <text evidence="3">Amino-acid biosynthesis; L-valine biosynthesis; L-valine from pyruvate: step 4/4.</text>
</comment>
<evidence type="ECO:0000256" key="11">
    <source>
        <dbReference type="ARBA" id="ARBA00023304"/>
    </source>
</evidence>
<evidence type="ECO:0000256" key="5">
    <source>
        <dbReference type="ARBA" id="ARBA00009320"/>
    </source>
</evidence>
<dbReference type="PIRSF" id="PIRSF006468">
    <property type="entry name" value="BCAT1"/>
    <property type="match status" value="1"/>
</dbReference>
<evidence type="ECO:0000313" key="16">
    <source>
        <dbReference type="EMBL" id="KHK97427.1"/>
    </source>
</evidence>
<dbReference type="CDD" id="cd01557">
    <property type="entry name" value="BCAT_beta_family"/>
    <property type="match status" value="1"/>
</dbReference>
<organism evidence="16 17">
    <name type="scientific">Microbacterium mangrovi</name>
    <dbReference type="NCBI Taxonomy" id="1348253"/>
    <lineage>
        <taxon>Bacteria</taxon>
        <taxon>Bacillati</taxon>
        <taxon>Actinomycetota</taxon>
        <taxon>Actinomycetes</taxon>
        <taxon>Micrococcales</taxon>
        <taxon>Microbacteriaceae</taxon>
        <taxon>Microbacterium</taxon>
    </lineage>
</organism>
<accession>A0A0B2A7A1</accession>
<evidence type="ECO:0000256" key="7">
    <source>
        <dbReference type="ARBA" id="ARBA00022576"/>
    </source>
</evidence>
<dbReference type="InterPro" id="IPR043132">
    <property type="entry name" value="BCAT-like_C"/>
</dbReference>
<dbReference type="InterPro" id="IPR001544">
    <property type="entry name" value="Aminotrans_IV"/>
</dbReference>
<evidence type="ECO:0000313" key="17">
    <source>
        <dbReference type="Proteomes" id="UP000031030"/>
    </source>
</evidence>
<dbReference type="GO" id="GO:0052656">
    <property type="term" value="F:L-isoleucine-2-oxoglutarate transaminase activity"/>
    <property type="evidence" value="ECO:0007669"/>
    <property type="project" value="RHEA"/>
</dbReference>
<dbReference type="Gene3D" id="3.20.10.10">
    <property type="entry name" value="D-amino Acid Aminotransferase, subunit A, domain 2"/>
    <property type="match status" value="1"/>
</dbReference>
<comment type="catalytic activity">
    <reaction evidence="13">
        <text>L-isoleucine + 2-oxoglutarate = (S)-3-methyl-2-oxopentanoate + L-glutamate</text>
        <dbReference type="Rhea" id="RHEA:24801"/>
        <dbReference type="ChEBI" id="CHEBI:16810"/>
        <dbReference type="ChEBI" id="CHEBI:29985"/>
        <dbReference type="ChEBI" id="CHEBI:35146"/>
        <dbReference type="ChEBI" id="CHEBI:58045"/>
        <dbReference type="EC" id="2.6.1.42"/>
    </reaction>
</comment>
<evidence type="ECO:0000256" key="6">
    <source>
        <dbReference type="ARBA" id="ARBA00013053"/>
    </source>
</evidence>
<name>A0A0B2A7A1_9MICO</name>
<dbReference type="GO" id="GO:0009099">
    <property type="term" value="P:L-valine biosynthetic process"/>
    <property type="evidence" value="ECO:0007669"/>
    <property type="project" value="UniProtKB-UniPathway"/>
</dbReference>
<evidence type="ECO:0000256" key="14">
    <source>
        <dbReference type="ARBA" id="ARBA00049229"/>
    </source>
</evidence>
<dbReference type="GO" id="GO:0052655">
    <property type="term" value="F:L-valine-2-oxoglutarate transaminase activity"/>
    <property type="evidence" value="ECO:0007669"/>
    <property type="project" value="RHEA"/>
</dbReference>
<keyword evidence="17" id="KW-1185">Reference proteome</keyword>
<evidence type="ECO:0000256" key="13">
    <source>
        <dbReference type="ARBA" id="ARBA00048798"/>
    </source>
</evidence>
<comment type="caution">
    <text evidence="16">The sequence shown here is derived from an EMBL/GenBank/DDBJ whole genome shotgun (WGS) entry which is preliminary data.</text>
</comment>
<evidence type="ECO:0000256" key="3">
    <source>
        <dbReference type="ARBA" id="ARBA00004931"/>
    </source>
</evidence>
<dbReference type="InterPro" id="IPR033939">
    <property type="entry name" value="BCAT_family"/>
</dbReference>
<dbReference type="GO" id="GO:0009097">
    <property type="term" value="P:isoleucine biosynthetic process"/>
    <property type="evidence" value="ECO:0007669"/>
    <property type="project" value="UniProtKB-UniPathway"/>
</dbReference>
<proteinExistence type="inferred from homology"/>
<dbReference type="PANTHER" id="PTHR11825">
    <property type="entry name" value="SUBGROUP IIII AMINOTRANSFERASE"/>
    <property type="match status" value="1"/>
</dbReference>
<sequence>MTIELSLQAPSPAGLIWRVTRNESPAGDAEREEILAEPGFGQYFTDHMVDLCWSEKGGWHRPRVQPYGPIPLDPAAAVLHYSQEIFEGLKAYRHDDGSVWTFRPDQNAARLQRSARRLALPELPTDLFIESIKQLIAVDAQWVPSNPEESLYLRPFMFAKEAFLGVRAAKKVGYYLIASPAGAYFPGGVQPVNIWLSTEYARAGHGGTGAAKTGGNYASSLLPQAEAYEKGCQQVLFLDGEYIEELGGMNLVLVKKDGTLVTPASDSILAGITLASILQLAKDRGLAVEQRKVSINEWRDGAASGDVVGAFACGTAAVVVPIGKLMGEEFEIVHEGPESSELAMSLREELTGIQYGRVEDRHGWMLRLDA</sequence>
<comment type="similarity">
    <text evidence="5">Belongs to the class-IV pyridoxal-phosphate-dependent aminotransferase family.</text>
</comment>
<feature type="modified residue" description="N6-(pyridoxal phosphate)lysine" evidence="15">
    <location>
        <position position="212"/>
    </location>
</feature>
<dbReference type="EC" id="2.6.1.42" evidence="6"/>
<dbReference type="InterPro" id="IPR036038">
    <property type="entry name" value="Aminotransferase-like"/>
</dbReference>
<comment type="catalytic activity">
    <reaction evidence="14">
        <text>L-leucine + 2-oxoglutarate = 4-methyl-2-oxopentanoate + L-glutamate</text>
        <dbReference type="Rhea" id="RHEA:18321"/>
        <dbReference type="ChEBI" id="CHEBI:16810"/>
        <dbReference type="ChEBI" id="CHEBI:17865"/>
        <dbReference type="ChEBI" id="CHEBI:29985"/>
        <dbReference type="ChEBI" id="CHEBI:57427"/>
        <dbReference type="EC" id="2.6.1.42"/>
    </reaction>
</comment>
<dbReference type="InterPro" id="IPR043131">
    <property type="entry name" value="BCAT-like_N"/>
</dbReference>
<dbReference type="PANTHER" id="PTHR11825:SF44">
    <property type="entry name" value="BRANCHED-CHAIN-AMINO-ACID AMINOTRANSFERASE"/>
    <property type="match status" value="1"/>
</dbReference>
<dbReference type="GO" id="GO:0009098">
    <property type="term" value="P:L-leucine biosynthetic process"/>
    <property type="evidence" value="ECO:0007669"/>
    <property type="project" value="UniProtKB-UniPathway"/>
</dbReference>
<comment type="cofactor">
    <cofactor evidence="1">
        <name>pyridoxal 5'-phosphate</name>
        <dbReference type="ChEBI" id="CHEBI:597326"/>
    </cofactor>
</comment>
<comment type="catalytic activity">
    <reaction evidence="12">
        <text>L-valine + 2-oxoglutarate = 3-methyl-2-oxobutanoate + L-glutamate</text>
        <dbReference type="Rhea" id="RHEA:24813"/>
        <dbReference type="ChEBI" id="CHEBI:11851"/>
        <dbReference type="ChEBI" id="CHEBI:16810"/>
        <dbReference type="ChEBI" id="CHEBI:29985"/>
        <dbReference type="ChEBI" id="CHEBI:57762"/>
        <dbReference type="EC" id="2.6.1.42"/>
    </reaction>
</comment>
<comment type="pathway">
    <text evidence="4">Amino-acid biosynthesis; L-leucine biosynthesis; L-leucine from 3-methyl-2-oxobutanoate: step 4/4.</text>
</comment>
<dbReference type="NCBIfam" id="TIGR01123">
    <property type="entry name" value="ilvE_II"/>
    <property type="match status" value="1"/>
</dbReference>